<dbReference type="RefSeq" id="XP_007710721.1">
    <property type="nucleotide sequence ID" value="XM_007712531.1"/>
</dbReference>
<evidence type="ECO:0000256" key="1">
    <source>
        <dbReference type="SAM" id="MobiDB-lite"/>
    </source>
</evidence>
<sequence>PHQRNLGRGRVGVAGTKNKPQNSRNFCTYLIFTFFLTKHMSSLVYIDKQSIKPNQKSRTFPSLPLSPHIIYLSPPPHL</sequence>
<protein>
    <submittedName>
        <fullName evidence="2">Uncharacterized protein</fullName>
    </submittedName>
</protein>
<dbReference type="HOGENOM" id="CLU_2628470_0_0_1"/>
<accession>W6Y642</accession>
<evidence type="ECO:0000313" key="2">
    <source>
        <dbReference type="EMBL" id="EUC35002.1"/>
    </source>
</evidence>
<reference evidence="2 3" key="1">
    <citation type="journal article" date="2013" name="PLoS Genet.">
        <title>Comparative genome structure, secondary metabolite, and effector coding capacity across Cochliobolus pathogens.</title>
        <authorList>
            <person name="Condon B.J."/>
            <person name="Leng Y."/>
            <person name="Wu D."/>
            <person name="Bushley K.E."/>
            <person name="Ohm R.A."/>
            <person name="Otillar R."/>
            <person name="Martin J."/>
            <person name="Schackwitz W."/>
            <person name="Grimwood J."/>
            <person name="MohdZainudin N."/>
            <person name="Xue C."/>
            <person name="Wang R."/>
            <person name="Manning V.A."/>
            <person name="Dhillon B."/>
            <person name="Tu Z.J."/>
            <person name="Steffenson B.J."/>
            <person name="Salamov A."/>
            <person name="Sun H."/>
            <person name="Lowry S."/>
            <person name="LaButti K."/>
            <person name="Han J."/>
            <person name="Copeland A."/>
            <person name="Lindquist E."/>
            <person name="Barry K."/>
            <person name="Schmutz J."/>
            <person name="Baker S.E."/>
            <person name="Ciuffetti L.M."/>
            <person name="Grigoriev I.V."/>
            <person name="Zhong S."/>
            <person name="Turgeon B.G."/>
        </authorList>
    </citation>
    <scope>NUCLEOTIDE SEQUENCE [LARGE SCALE GENOMIC DNA]</scope>
    <source>
        <strain evidence="2 3">26-R-13</strain>
    </source>
</reference>
<feature type="non-terminal residue" evidence="2">
    <location>
        <position position="1"/>
    </location>
</feature>
<dbReference type="GeneID" id="19153297"/>
<feature type="region of interest" description="Disordered" evidence="1">
    <location>
        <begin position="1"/>
        <end position="22"/>
    </location>
</feature>
<keyword evidence="3" id="KW-1185">Reference proteome</keyword>
<name>W6Y642_COCC2</name>
<dbReference type="Proteomes" id="UP000053841">
    <property type="component" value="Unassembled WGS sequence"/>
</dbReference>
<organism evidence="2 3">
    <name type="scientific">Cochliobolus carbonum (strain 26-R-13)</name>
    <name type="common">Maize leaf spot fungus</name>
    <name type="synonym">Bipolaris zeicola</name>
    <dbReference type="NCBI Taxonomy" id="930089"/>
    <lineage>
        <taxon>Eukaryota</taxon>
        <taxon>Fungi</taxon>
        <taxon>Dikarya</taxon>
        <taxon>Ascomycota</taxon>
        <taxon>Pezizomycotina</taxon>
        <taxon>Dothideomycetes</taxon>
        <taxon>Pleosporomycetidae</taxon>
        <taxon>Pleosporales</taxon>
        <taxon>Pleosporineae</taxon>
        <taxon>Pleosporaceae</taxon>
        <taxon>Bipolaris</taxon>
    </lineage>
</organism>
<gene>
    <name evidence="2" type="ORF">COCCADRAFT_92067</name>
</gene>
<dbReference type="KEGG" id="bze:COCCADRAFT_92067"/>
<dbReference type="EMBL" id="KI964582">
    <property type="protein sequence ID" value="EUC35002.1"/>
    <property type="molecule type" value="Genomic_DNA"/>
</dbReference>
<proteinExistence type="predicted"/>
<dbReference type="AlphaFoldDB" id="W6Y642"/>
<evidence type="ECO:0000313" key="3">
    <source>
        <dbReference type="Proteomes" id="UP000053841"/>
    </source>
</evidence>